<dbReference type="SUPFAM" id="SSF48452">
    <property type="entry name" value="TPR-like"/>
    <property type="match status" value="1"/>
</dbReference>
<dbReference type="GO" id="GO:0044183">
    <property type="term" value="F:protein folding chaperone"/>
    <property type="evidence" value="ECO:0007669"/>
    <property type="project" value="TreeGrafter"/>
</dbReference>
<dbReference type="PANTHER" id="PTHR46512:SF1">
    <property type="entry name" value="PEPTIDYLPROLYL ISOMERASE"/>
    <property type="match status" value="1"/>
</dbReference>
<dbReference type="Gene3D" id="3.10.50.40">
    <property type="match status" value="1"/>
</dbReference>
<reference evidence="7" key="1">
    <citation type="submission" date="2021-01" db="EMBL/GenBank/DDBJ databases">
        <authorList>
            <person name="Corre E."/>
            <person name="Pelletier E."/>
            <person name="Niang G."/>
            <person name="Scheremetjew M."/>
            <person name="Finn R."/>
            <person name="Kale V."/>
            <person name="Holt S."/>
            <person name="Cochrane G."/>
            <person name="Meng A."/>
            <person name="Brown T."/>
            <person name="Cohen L."/>
        </authorList>
    </citation>
    <scope>NUCLEOTIDE SEQUENCE</scope>
    <source>
        <strain evidence="7">CCAP 1951/1</strain>
    </source>
</reference>
<feature type="coiled-coil region" evidence="4">
    <location>
        <begin position="436"/>
        <end position="470"/>
    </location>
</feature>
<protein>
    <recommendedName>
        <fullName evidence="3">peptidylprolyl isomerase</fullName>
        <ecNumber evidence="3">5.2.1.8</ecNumber>
    </recommendedName>
</protein>
<dbReference type="GO" id="GO:0005829">
    <property type="term" value="C:cytosol"/>
    <property type="evidence" value="ECO:0007669"/>
    <property type="project" value="TreeGrafter"/>
</dbReference>
<dbReference type="PROSITE" id="PS50059">
    <property type="entry name" value="FKBP_PPIASE"/>
    <property type="match status" value="1"/>
</dbReference>
<evidence type="ECO:0000256" key="5">
    <source>
        <dbReference type="SAM" id="MobiDB-lite"/>
    </source>
</evidence>
<evidence type="ECO:0000256" key="2">
    <source>
        <dbReference type="ARBA" id="ARBA00022803"/>
    </source>
</evidence>
<name>A0A7S1PNC0_NEODS</name>
<dbReference type="InterPro" id="IPR046357">
    <property type="entry name" value="PPIase_dom_sf"/>
</dbReference>
<accession>A0A7S1PNC0</accession>
<dbReference type="GO" id="GO:0012505">
    <property type="term" value="C:endomembrane system"/>
    <property type="evidence" value="ECO:0007669"/>
    <property type="project" value="TreeGrafter"/>
</dbReference>
<sequence length="476" mass="50165">MSSPSPPPVPTDPTASVKALLALPAETLRLGVRKHVVAAGDGPHLTRPVAQCVVAYNLFTVDPSSRRTQAKGRADSDDTATASSSSGGDDELDASGLGPFRFIEQQRAIAVTPGISSLVLGFEIGLLSMREGERALLHVPADVAFPASLRDRAVASSAPLFYDVTVKSSLAAVPLPNGVTKFVQKEGSGAPPEVGDSVSVAIRRSHAITGAKLKMEKETFVVGSDASGPFDDALLSMRPSEIAIVFVGSHEVMLVLQGVTPSPHPRPVLTVRPDVNEVPPEGKTSPGPSPPPAQQLRYLDVDPQFATNCLSSPLPPEERMAAVNRLRNVGRELMKRLPENGAKAAAVYRRAISIIIAQPNLTEHPTVRADASETLGVLYTNCGRAQRNAAPAAALASALQATYAAPEYSKAWFLYAQTLRDVGRLEEAAKAFEACLKRKGADVEEVTRELEATQKRIAEAAAEAKAATEESAAAGA</sequence>
<evidence type="ECO:0000256" key="3">
    <source>
        <dbReference type="PROSITE-ProRule" id="PRU00277"/>
    </source>
</evidence>
<dbReference type="InterPro" id="IPR011990">
    <property type="entry name" value="TPR-like_helical_dom_sf"/>
</dbReference>
<keyword evidence="3" id="KW-0697">Rotamase</keyword>
<dbReference type="EMBL" id="HBGF01002114">
    <property type="protein sequence ID" value="CAD9090355.1"/>
    <property type="molecule type" value="Transcribed_RNA"/>
</dbReference>
<keyword evidence="1" id="KW-0677">Repeat</keyword>
<dbReference type="AlphaFoldDB" id="A0A7S1PNC0"/>
<dbReference type="GO" id="GO:0016020">
    <property type="term" value="C:membrane"/>
    <property type="evidence" value="ECO:0007669"/>
    <property type="project" value="TreeGrafter"/>
</dbReference>
<keyword evidence="3" id="KW-0413">Isomerase</keyword>
<dbReference type="GO" id="GO:0005740">
    <property type="term" value="C:mitochondrial envelope"/>
    <property type="evidence" value="ECO:0007669"/>
    <property type="project" value="TreeGrafter"/>
</dbReference>
<dbReference type="PANTHER" id="PTHR46512">
    <property type="entry name" value="PEPTIDYLPROLYL ISOMERASE"/>
    <property type="match status" value="1"/>
</dbReference>
<dbReference type="InterPro" id="IPR050754">
    <property type="entry name" value="FKBP4/5/8-like"/>
</dbReference>
<keyword evidence="4" id="KW-0175">Coiled coil</keyword>
<comment type="catalytic activity">
    <reaction evidence="3">
        <text>[protein]-peptidylproline (omega=180) = [protein]-peptidylproline (omega=0)</text>
        <dbReference type="Rhea" id="RHEA:16237"/>
        <dbReference type="Rhea" id="RHEA-COMP:10747"/>
        <dbReference type="Rhea" id="RHEA-COMP:10748"/>
        <dbReference type="ChEBI" id="CHEBI:83833"/>
        <dbReference type="ChEBI" id="CHEBI:83834"/>
        <dbReference type="EC" id="5.2.1.8"/>
    </reaction>
</comment>
<feature type="region of interest" description="Disordered" evidence="5">
    <location>
        <begin position="265"/>
        <end position="294"/>
    </location>
</feature>
<evidence type="ECO:0000256" key="1">
    <source>
        <dbReference type="ARBA" id="ARBA00022737"/>
    </source>
</evidence>
<keyword evidence="2" id="KW-0802">TPR repeat</keyword>
<dbReference type="GO" id="GO:0003755">
    <property type="term" value="F:peptidyl-prolyl cis-trans isomerase activity"/>
    <property type="evidence" value="ECO:0007669"/>
    <property type="project" value="UniProtKB-KW"/>
</dbReference>
<organism evidence="7">
    <name type="scientific">Neobodo designis</name>
    <name type="common">Flagellated protozoan</name>
    <name type="synonym">Bodo designis</name>
    <dbReference type="NCBI Taxonomy" id="312471"/>
    <lineage>
        <taxon>Eukaryota</taxon>
        <taxon>Discoba</taxon>
        <taxon>Euglenozoa</taxon>
        <taxon>Kinetoplastea</taxon>
        <taxon>Metakinetoplastina</taxon>
        <taxon>Neobodonida</taxon>
        <taxon>Neobodo</taxon>
    </lineage>
</organism>
<feature type="region of interest" description="Disordered" evidence="5">
    <location>
        <begin position="66"/>
        <end position="92"/>
    </location>
</feature>
<dbReference type="SUPFAM" id="SSF54534">
    <property type="entry name" value="FKBP-like"/>
    <property type="match status" value="1"/>
</dbReference>
<evidence type="ECO:0000313" key="7">
    <source>
        <dbReference type="EMBL" id="CAD9090355.1"/>
    </source>
</evidence>
<dbReference type="EC" id="5.2.1.8" evidence="3"/>
<dbReference type="Gene3D" id="1.25.40.10">
    <property type="entry name" value="Tetratricopeptide repeat domain"/>
    <property type="match status" value="1"/>
</dbReference>
<feature type="domain" description="PPIase FKBP-type" evidence="6">
    <location>
        <begin position="63"/>
        <end position="170"/>
    </location>
</feature>
<proteinExistence type="predicted"/>
<gene>
    <name evidence="7" type="ORF">NDES1114_LOCUS1456</name>
</gene>
<dbReference type="Pfam" id="PF00254">
    <property type="entry name" value="FKBP_C"/>
    <property type="match status" value="1"/>
</dbReference>
<dbReference type="InterPro" id="IPR001179">
    <property type="entry name" value="PPIase_FKBP_dom"/>
</dbReference>
<evidence type="ECO:0000259" key="6">
    <source>
        <dbReference type="PROSITE" id="PS50059"/>
    </source>
</evidence>
<evidence type="ECO:0000256" key="4">
    <source>
        <dbReference type="SAM" id="Coils"/>
    </source>
</evidence>